<comment type="caution">
    <text evidence="3">The sequence shown here is derived from an EMBL/GenBank/DDBJ whole genome shotgun (WGS) entry which is preliminary data.</text>
</comment>
<dbReference type="SUPFAM" id="SSF50494">
    <property type="entry name" value="Trypsin-like serine proteases"/>
    <property type="match status" value="1"/>
</dbReference>
<protein>
    <submittedName>
        <fullName evidence="3">Trypsin-like peptidase domain-containing protein</fullName>
    </submittedName>
</protein>
<evidence type="ECO:0000313" key="4">
    <source>
        <dbReference type="Proteomes" id="UP001165653"/>
    </source>
</evidence>
<keyword evidence="2" id="KW-0732">Signal</keyword>
<dbReference type="PROSITE" id="PS51257">
    <property type="entry name" value="PROKAR_LIPOPROTEIN"/>
    <property type="match status" value="1"/>
</dbReference>
<dbReference type="Gene3D" id="2.40.10.10">
    <property type="entry name" value="Trypsin-like serine proteases"/>
    <property type="match status" value="2"/>
</dbReference>
<name>A0ABT3FXG3_9BACT</name>
<dbReference type="Proteomes" id="UP001165653">
    <property type="component" value="Unassembled WGS sequence"/>
</dbReference>
<dbReference type="Pfam" id="PF08238">
    <property type="entry name" value="Sel1"/>
    <property type="match status" value="11"/>
</dbReference>
<dbReference type="InterPro" id="IPR006597">
    <property type="entry name" value="Sel1-like"/>
</dbReference>
<reference evidence="3" key="1">
    <citation type="submission" date="2022-10" db="EMBL/GenBank/DDBJ databases">
        <title>Luteolibacter sp. GHJ8, whole genome shotgun sequencing project.</title>
        <authorList>
            <person name="Zhao G."/>
            <person name="Shen L."/>
        </authorList>
    </citation>
    <scope>NUCLEOTIDE SEQUENCE</scope>
    <source>
        <strain evidence="3">GHJ8</strain>
    </source>
</reference>
<feature type="chain" id="PRO_5046153886" evidence="2">
    <location>
        <begin position="28"/>
        <end position="1067"/>
    </location>
</feature>
<accession>A0ABT3FXG3</accession>
<dbReference type="RefSeq" id="WP_264510062.1">
    <property type="nucleotide sequence ID" value="NZ_JAPDDR010000001.1"/>
</dbReference>
<dbReference type="PANTHER" id="PTHR11102">
    <property type="entry name" value="SEL-1-LIKE PROTEIN"/>
    <property type="match status" value="1"/>
</dbReference>
<organism evidence="3 4">
    <name type="scientific">Luteolibacter rhizosphaerae</name>
    <dbReference type="NCBI Taxonomy" id="2989719"/>
    <lineage>
        <taxon>Bacteria</taxon>
        <taxon>Pseudomonadati</taxon>
        <taxon>Verrucomicrobiota</taxon>
        <taxon>Verrucomicrobiia</taxon>
        <taxon>Verrucomicrobiales</taxon>
        <taxon>Verrucomicrobiaceae</taxon>
        <taxon>Luteolibacter</taxon>
    </lineage>
</organism>
<proteinExistence type="predicted"/>
<feature type="signal peptide" evidence="2">
    <location>
        <begin position="1"/>
        <end position="27"/>
    </location>
</feature>
<sequence>MSRLLNPFAIPVVVAGAACLLSFPVAAEEGEKGAAVEVRRLATVVQARAGEEHRAKAEAGDAMAQAMLADALYHGPPSDAVFEEAAMWAEKAAAGGCPVGTAILADMFRTGQGRLCDEEKAEELAEASREPLLAGADSANAVWLRWAALSPARKAKGLHLVGSMEGHASHLGRNLPLMRRAIAAGDKQAAVEWAMRFYQWKDWGSTEADEKQVIGILNRAAAEGYPAAIHMLGEMHAQGLLIPMNAGVAERYYQKAAQAGWGPSRLALAKLGGRKDGGLWHRALLNKLQQDSATPKNSALAEKWFLALESGLDMPKDSKAASQWLSLLEPAEAAIAMARMIKLGSEVRDGRRTLRENERESLFLRMQESSPPMQAYRLIHEAALIALQTDGVKWYTRAAEGGLPQAMTELAEQYARGHMQAQSSVEAGKWHRKAAATGRAHSLYMAGRYWLKQQDLGEAERVLKEAAAKGSDDAWEYLGDVCLSGKGATKRSGEAAGYYRKAAEAGSIEGVAKLLRLLENKQAKANDAQEIQRWTAAVEDALKDEPPAGQVFALTRIARSIENGPDGDEKAALRWWALAAGAGDISSAHTLLLTEHPVDSKAAAKAFKLLKASAEAGDEDEMYAIAAAYEKGRGVKANAREATRWYEAAAEKGIPICMTITGERYLEGKGVPKNLSKAIKWYKAAIRAGSTTAMGAMGELYSKGKEIQADGAEAEKWYMTAAVFGDAYAPYFLSMLYLSGKIVPKDHEEAYMWASATAASESELVRKNGAKILKVLDGEMSQAKIQKAKKRTQQYFALVKKAKTVMAQRIQAGEPVITSFEEPLDFVLNGDVEEPDERPAPVPAPAPVPNREDRAPVKRRDAPVLASATAWAVSPGGHLMTAAHAVRGAKEITVTGEDGRMRVARLLKTDTVNDIALIKIEGATKPLLLRTKVLMGESVATIGFPNSDLQGSAAKVTEGIVSSLSGPADDPRLMQISVPVQPGNSGGPLLDGNGAVVGMIQAKLSDAATFEQSGSIPQVVNYAQKISLIQTLLEGIDVPDAVGRGAKMELPDMVEKTRPSIYLLQIR</sequence>
<dbReference type="PRINTS" id="PR00834">
    <property type="entry name" value="PROTEASES2C"/>
</dbReference>
<dbReference type="Gene3D" id="1.25.40.10">
    <property type="entry name" value="Tetratricopeptide repeat domain"/>
    <property type="match status" value="3"/>
</dbReference>
<evidence type="ECO:0000313" key="3">
    <source>
        <dbReference type="EMBL" id="MCW1912039.1"/>
    </source>
</evidence>
<dbReference type="SMART" id="SM00671">
    <property type="entry name" value="SEL1"/>
    <property type="match status" value="11"/>
</dbReference>
<dbReference type="Pfam" id="PF13365">
    <property type="entry name" value="Trypsin_2"/>
    <property type="match status" value="1"/>
</dbReference>
<feature type="region of interest" description="Disordered" evidence="1">
    <location>
        <begin position="833"/>
        <end position="860"/>
    </location>
</feature>
<dbReference type="InterPro" id="IPR001940">
    <property type="entry name" value="Peptidase_S1C"/>
</dbReference>
<evidence type="ECO:0000256" key="2">
    <source>
        <dbReference type="SAM" id="SignalP"/>
    </source>
</evidence>
<dbReference type="InterPro" id="IPR009003">
    <property type="entry name" value="Peptidase_S1_PA"/>
</dbReference>
<evidence type="ECO:0000256" key="1">
    <source>
        <dbReference type="SAM" id="MobiDB-lite"/>
    </source>
</evidence>
<gene>
    <name evidence="3" type="ORF">OJ996_00530</name>
</gene>
<dbReference type="SUPFAM" id="SSF81901">
    <property type="entry name" value="HCP-like"/>
    <property type="match status" value="4"/>
</dbReference>
<dbReference type="InterPro" id="IPR043504">
    <property type="entry name" value="Peptidase_S1_PA_chymotrypsin"/>
</dbReference>
<dbReference type="PANTHER" id="PTHR11102:SF160">
    <property type="entry name" value="ERAD-ASSOCIATED E3 UBIQUITIN-PROTEIN LIGASE COMPONENT HRD3"/>
    <property type="match status" value="1"/>
</dbReference>
<dbReference type="InterPro" id="IPR011990">
    <property type="entry name" value="TPR-like_helical_dom_sf"/>
</dbReference>
<keyword evidence="4" id="KW-1185">Reference proteome</keyword>
<dbReference type="InterPro" id="IPR050767">
    <property type="entry name" value="Sel1_AlgK"/>
</dbReference>
<dbReference type="EMBL" id="JAPDDR010000001">
    <property type="protein sequence ID" value="MCW1912039.1"/>
    <property type="molecule type" value="Genomic_DNA"/>
</dbReference>
<feature type="compositionally biased region" description="Basic and acidic residues" evidence="1">
    <location>
        <begin position="850"/>
        <end position="860"/>
    </location>
</feature>